<reference evidence="2 3" key="1">
    <citation type="submission" date="2023-11" db="EMBL/GenBank/DDBJ databases">
        <title>MicrobeMod: A computational toolkit for identifying prokaryotic methylation and restriction-modification with nanopore sequencing.</title>
        <authorList>
            <person name="Crits-Christoph A."/>
            <person name="Kang S.C."/>
            <person name="Lee H."/>
            <person name="Ostrov N."/>
        </authorList>
    </citation>
    <scope>NUCLEOTIDE SEQUENCE [LARGE SCALE GENOMIC DNA]</scope>
    <source>
        <strain evidence="2 3">ATCC BAA-805</strain>
    </source>
</reference>
<accession>A0ABZ0YQ60</accession>
<sequence>MLNSTKEQNFQRHDSLPRSDNDDMPKGSADDSLKESIPSRYCDGRGGINLERVRLDQHEARRLVIQSRYDVSNNYGLADDAITLEQLNSVLPEKWAPPTSSCTRIRLFFVDCDLAWPAHADFSEKA</sequence>
<evidence type="ECO:0000313" key="3">
    <source>
        <dbReference type="Proteomes" id="UP001324794"/>
    </source>
</evidence>
<evidence type="ECO:0000313" key="2">
    <source>
        <dbReference type="EMBL" id="WQH13878.1"/>
    </source>
</evidence>
<protein>
    <submittedName>
        <fullName evidence="2">Uncharacterized protein</fullName>
    </submittedName>
</protein>
<organism evidence="2 3">
    <name type="scientific">Vreelandella neptunia</name>
    <dbReference type="NCBI Taxonomy" id="115551"/>
    <lineage>
        <taxon>Bacteria</taxon>
        <taxon>Pseudomonadati</taxon>
        <taxon>Pseudomonadota</taxon>
        <taxon>Gammaproteobacteria</taxon>
        <taxon>Oceanospirillales</taxon>
        <taxon>Halomonadaceae</taxon>
        <taxon>Vreelandella</taxon>
    </lineage>
</organism>
<feature type="region of interest" description="Disordered" evidence="1">
    <location>
        <begin position="1"/>
        <end position="40"/>
    </location>
</feature>
<proteinExistence type="predicted"/>
<dbReference type="RefSeq" id="WP_133731261.1">
    <property type="nucleotide sequence ID" value="NZ_CP140255.1"/>
</dbReference>
<dbReference type="Proteomes" id="UP001324794">
    <property type="component" value="Chromosome"/>
</dbReference>
<dbReference type="EMBL" id="CP140255">
    <property type="protein sequence ID" value="WQH13878.1"/>
    <property type="molecule type" value="Genomic_DNA"/>
</dbReference>
<feature type="compositionally biased region" description="Basic and acidic residues" evidence="1">
    <location>
        <begin position="9"/>
        <end position="34"/>
    </location>
</feature>
<name>A0ABZ0YQ60_9GAMM</name>
<gene>
    <name evidence="2" type="ORF">SR894_04865</name>
</gene>
<evidence type="ECO:0000256" key="1">
    <source>
        <dbReference type="SAM" id="MobiDB-lite"/>
    </source>
</evidence>
<keyword evidence="3" id="KW-1185">Reference proteome</keyword>